<feature type="binding site" evidence="1">
    <location>
        <position position="55"/>
    </location>
    <ligand>
        <name>substrate</name>
    </ligand>
</feature>
<gene>
    <name evidence="2" type="ORF">GH723_06880</name>
</gene>
<dbReference type="RefSeq" id="WP_153758962.1">
    <property type="nucleotide sequence ID" value="NZ_CP045851.1"/>
</dbReference>
<dbReference type="InterPro" id="IPR050275">
    <property type="entry name" value="PGM_Phosphatase"/>
</dbReference>
<dbReference type="Gene3D" id="3.40.50.1240">
    <property type="entry name" value="Phosphoglycerate mutase-like"/>
    <property type="match status" value="1"/>
</dbReference>
<evidence type="ECO:0008006" key="4">
    <source>
        <dbReference type="Google" id="ProtNLM"/>
    </source>
</evidence>
<proteinExistence type="predicted"/>
<evidence type="ECO:0000313" key="3">
    <source>
        <dbReference type="Proteomes" id="UP000334019"/>
    </source>
</evidence>
<accession>A0A5Q2RGU2</accession>
<evidence type="ECO:0000256" key="1">
    <source>
        <dbReference type="PIRSR" id="PIRSR613078-2"/>
    </source>
</evidence>
<dbReference type="AlphaFoldDB" id="A0A5Q2RGU2"/>
<dbReference type="Pfam" id="PF00300">
    <property type="entry name" value="His_Phos_1"/>
    <property type="match status" value="1"/>
</dbReference>
<reference evidence="2 3" key="1">
    <citation type="submission" date="2019-11" db="EMBL/GenBank/DDBJ databases">
        <authorList>
            <person name="He Y."/>
        </authorList>
    </citation>
    <scope>NUCLEOTIDE SEQUENCE [LARGE SCALE GENOMIC DNA]</scope>
    <source>
        <strain evidence="2 3">SCSIO 58843</strain>
    </source>
</reference>
<dbReference type="KEGG" id="atq:GH723_06880"/>
<dbReference type="CDD" id="cd07067">
    <property type="entry name" value="HP_PGM_like"/>
    <property type="match status" value="1"/>
</dbReference>
<dbReference type="InterPro" id="IPR013078">
    <property type="entry name" value="His_Pase_superF_clade-1"/>
</dbReference>
<keyword evidence="3" id="KW-1185">Reference proteome</keyword>
<sequence length="225" mass="25448">MEIVLVRHAEPEWAKDGLAIDNPPLTDRGREQARRLADRLSHEAFDQVFVSPMVRAQQTAEPILEVLGVDAPTEPWLEELRMPDWTGTPSAEVDELFRQAPYRPIEEHWAGITGGESFKDFHVRVTEGVEATLAPLGVTPYRDEGPLWEIDDESRRALFVAHAGTNATIIGHLLGIDPVPWEWERFVMFHASFSVLRPHPIGGGWTFSLFRLGDTEHLPDGMRTR</sequence>
<protein>
    <recommendedName>
        <fullName evidence="4">Histidine phosphatase family protein</fullName>
    </recommendedName>
</protein>
<dbReference type="GO" id="GO:0016791">
    <property type="term" value="F:phosphatase activity"/>
    <property type="evidence" value="ECO:0007669"/>
    <property type="project" value="TreeGrafter"/>
</dbReference>
<dbReference type="SUPFAM" id="SSF53254">
    <property type="entry name" value="Phosphoglycerate mutase-like"/>
    <property type="match status" value="1"/>
</dbReference>
<dbReference type="Proteomes" id="UP000334019">
    <property type="component" value="Chromosome"/>
</dbReference>
<organism evidence="2 3">
    <name type="scientific">Actinomarinicola tropica</name>
    <dbReference type="NCBI Taxonomy" id="2789776"/>
    <lineage>
        <taxon>Bacteria</taxon>
        <taxon>Bacillati</taxon>
        <taxon>Actinomycetota</taxon>
        <taxon>Acidimicrobiia</taxon>
        <taxon>Acidimicrobiales</taxon>
        <taxon>Iamiaceae</taxon>
        <taxon>Actinomarinicola</taxon>
    </lineage>
</organism>
<evidence type="ECO:0000313" key="2">
    <source>
        <dbReference type="EMBL" id="QGG94854.1"/>
    </source>
</evidence>
<dbReference type="GO" id="GO:0005737">
    <property type="term" value="C:cytoplasm"/>
    <property type="evidence" value="ECO:0007669"/>
    <property type="project" value="TreeGrafter"/>
</dbReference>
<dbReference type="InterPro" id="IPR029033">
    <property type="entry name" value="His_PPase_superfam"/>
</dbReference>
<name>A0A5Q2RGU2_9ACTN</name>
<dbReference type="EMBL" id="CP045851">
    <property type="protein sequence ID" value="QGG94854.1"/>
    <property type="molecule type" value="Genomic_DNA"/>
</dbReference>
<dbReference type="SMART" id="SM00855">
    <property type="entry name" value="PGAM"/>
    <property type="match status" value="1"/>
</dbReference>
<dbReference type="PANTHER" id="PTHR48100">
    <property type="entry name" value="BROAD-SPECIFICITY PHOSPHATASE YOR283W-RELATED"/>
    <property type="match status" value="1"/>
</dbReference>
<dbReference type="PANTHER" id="PTHR48100:SF1">
    <property type="entry name" value="HISTIDINE PHOSPHATASE FAMILY PROTEIN-RELATED"/>
    <property type="match status" value="1"/>
</dbReference>